<comment type="similarity">
    <text evidence="1">Belongs to the bacterial secretin family.</text>
</comment>
<dbReference type="Pfam" id="PF00263">
    <property type="entry name" value="Secretin"/>
    <property type="match status" value="1"/>
</dbReference>
<dbReference type="PANTHER" id="PTHR30332:SF17">
    <property type="entry name" value="TYPE IV PILIATION SYSTEM PROTEIN DR_0774-RELATED"/>
    <property type="match status" value="1"/>
</dbReference>
<evidence type="ECO:0000256" key="1">
    <source>
        <dbReference type="RuleBase" id="RU004003"/>
    </source>
</evidence>
<dbReference type="Proteomes" id="UP000462435">
    <property type="component" value="Unassembled WGS sequence"/>
</dbReference>
<feature type="domain" description="Type II/III secretion system secretin-like" evidence="2">
    <location>
        <begin position="298"/>
        <end position="420"/>
    </location>
</feature>
<reference evidence="4" key="1">
    <citation type="journal article" date="2020" name="MBio">
        <title>Horizontal gene transfer to a defensive symbiont with a reduced genome amongst a multipartite beetle microbiome.</title>
        <authorList>
            <person name="Waterworth S.C."/>
            <person name="Florez L.V."/>
            <person name="Rees E.R."/>
            <person name="Hertweck C."/>
            <person name="Kaltenpoth M."/>
            <person name="Kwan J.C."/>
        </authorList>
    </citation>
    <scope>NUCLEOTIDE SEQUENCE [LARGE SCALE GENOMIC DNA]</scope>
</reference>
<organism evidence="3 4">
    <name type="scientific">Herbaspirillum frisingense</name>
    <dbReference type="NCBI Taxonomy" id="92645"/>
    <lineage>
        <taxon>Bacteria</taxon>
        <taxon>Pseudomonadati</taxon>
        <taxon>Pseudomonadota</taxon>
        <taxon>Betaproteobacteria</taxon>
        <taxon>Burkholderiales</taxon>
        <taxon>Oxalobacteraceae</taxon>
        <taxon>Herbaspirillum</taxon>
    </lineage>
</organism>
<evidence type="ECO:0000313" key="3">
    <source>
        <dbReference type="EMBL" id="KAF1035012.1"/>
    </source>
</evidence>
<evidence type="ECO:0000259" key="2">
    <source>
        <dbReference type="Pfam" id="PF00263"/>
    </source>
</evidence>
<comment type="caution">
    <text evidence="3">The sequence shown here is derived from an EMBL/GenBank/DDBJ whole genome shotgun (WGS) entry which is preliminary data.</text>
</comment>
<accession>A0A7V8FSR1</accession>
<protein>
    <submittedName>
        <fullName evidence="3">Type II secretion system protein D</fullName>
    </submittedName>
</protein>
<sequence length="450" mass="48878">MTRRSEFSVCGLLRSLWRTFSVWVFVGFAVLLLYALLTPAHAADLAQRTGRAGVPDATKEKFSLLFDKLPLQQLVMVFYDQCEKKGLVFDPAVNKLDEVITLKTPELTCAQTRPILLDALARAGVGIEFRSGYDVVRQVAAKDERDGWREVIYRPRFRDAVDLAEQAQIAIRKGSFAHQRRGPQVQVASPTEQVPEAGGNGASITAKPVDKLLFFGPESECKAVESLLARLDVPNPQVELKAGIYEFQRGKADGSGITAVVKLFSDRLGISVNGGAGSSTGSSVKLTLPNIDAALSLLDSDSRFRYVARPKVLAKDGEQVRFFAGEDLRVAGSIVLDRNGNPIQSKETLSAGVTLEATPHVRGEVVDVVLYQAVSNFVSSSAGDPSVLKRDLRSRLVMQPGAVYVIGGLQSTRRTQGRQRFFGFQVGADAQDSETEIVLLLAVAPDQTAL</sequence>
<dbReference type="EMBL" id="WNDX01000230">
    <property type="protein sequence ID" value="KAF1035012.1"/>
    <property type="molecule type" value="Genomic_DNA"/>
</dbReference>
<dbReference type="GO" id="GO:0009306">
    <property type="term" value="P:protein secretion"/>
    <property type="evidence" value="ECO:0007669"/>
    <property type="project" value="InterPro"/>
</dbReference>
<dbReference type="InterPro" id="IPR050810">
    <property type="entry name" value="Bact_Secretion_Sys_Channel"/>
</dbReference>
<gene>
    <name evidence="3" type="primary">epsD</name>
    <name evidence="3" type="ORF">GAK35_04246</name>
</gene>
<dbReference type="AlphaFoldDB" id="A0A7V8FSR1"/>
<dbReference type="GO" id="GO:0015627">
    <property type="term" value="C:type II protein secretion system complex"/>
    <property type="evidence" value="ECO:0007669"/>
    <property type="project" value="TreeGrafter"/>
</dbReference>
<dbReference type="PANTHER" id="PTHR30332">
    <property type="entry name" value="PROBABLE GENERAL SECRETION PATHWAY PROTEIN D"/>
    <property type="match status" value="1"/>
</dbReference>
<dbReference type="InterPro" id="IPR004846">
    <property type="entry name" value="T2SS/T3SS_dom"/>
</dbReference>
<evidence type="ECO:0000313" key="4">
    <source>
        <dbReference type="Proteomes" id="UP000462435"/>
    </source>
</evidence>
<proteinExistence type="inferred from homology"/>
<name>A0A7V8FSR1_9BURK</name>